<dbReference type="KEGG" id="prz:GZH47_14575"/>
<reference evidence="1 2" key="1">
    <citation type="submission" date="2020-02" db="EMBL/GenBank/DDBJ databases">
        <title>Paenibacillus sp. nov., isolated from rhizosphere soil of tomato.</title>
        <authorList>
            <person name="Weon H.-Y."/>
            <person name="Lee S.A."/>
        </authorList>
    </citation>
    <scope>NUCLEOTIDE SEQUENCE [LARGE SCALE GENOMIC DNA]</scope>
    <source>
        <strain evidence="1 2">14171R-81</strain>
    </source>
</reference>
<sequence>MTDQNDWDESLREIIFECKQLIQQLDQQLEGISILFTEKSNACMDELYNREQLELILDGTDCTTMELHKVQNGELTDGNPDAPKE</sequence>
<organism evidence="1 2">
    <name type="scientific">Paenibacillus rhizovicinus</name>
    <dbReference type="NCBI Taxonomy" id="2704463"/>
    <lineage>
        <taxon>Bacteria</taxon>
        <taxon>Bacillati</taxon>
        <taxon>Bacillota</taxon>
        <taxon>Bacilli</taxon>
        <taxon>Bacillales</taxon>
        <taxon>Paenibacillaceae</taxon>
        <taxon>Paenibacillus</taxon>
    </lineage>
</organism>
<evidence type="ECO:0000313" key="1">
    <source>
        <dbReference type="EMBL" id="QHW31921.1"/>
    </source>
</evidence>
<evidence type="ECO:0000313" key="2">
    <source>
        <dbReference type="Proteomes" id="UP000479114"/>
    </source>
</evidence>
<protein>
    <submittedName>
        <fullName evidence="1">Uncharacterized protein</fullName>
    </submittedName>
</protein>
<gene>
    <name evidence="1" type="ORF">GZH47_14575</name>
</gene>
<dbReference type="EMBL" id="CP048286">
    <property type="protein sequence ID" value="QHW31921.1"/>
    <property type="molecule type" value="Genomic_DNA"/>
</dbReference>
<accession>A0A6C0P0L5</accession>
<dbReference type="RefSeq" id="WP_162640727.1">
    <property type="nucleotide sequence ID" value="NZ_CP048286.1"/>
</dbReference>
<dbReference type="AlphaFoldDB" id="A0A6C0P0L5"/>
<keyword evidence="2" id="KW-1185">Reference proteome</keyword>
<name>A0A6C0P0L5_9BACL</name>
<dbReference type="Proteomes" id="UP000479114">
    <property type="component" value="Chromosome"/>
</dbReference>
<proteinExistence type="predicted"/>